<reference evidence="2 3" key="1">
    <citation type="submission" date="2022-10" db="EMBL/GenBank/DDBJ databases">
        <title>Roseococcus glaciei nov., sp. nov., isolated from glacier.</title>
        <authorList>
            <person name="Liu Q."/>
            <person name="Xin Y.-H."/>
        </authorList>
    </citation>
    <scope>NUCLEOTIDE SEQUENCE [LARGE SCALE GENOMIC DNA]</scope>
    <source>
        <strain evidence="2 3">MDT2-1-1</strain>
    </source>
</reference>
<keyword evidence="2" id="KW-0808">Transferase</keyword>
<evidence type="ECO:0000259" key="1">
    <source>
        <dbReference type="Pfam" id="PF00535"/>
    </source>
</evidence>
<gene>
    <name evidence="2" type="ORF">OF850_14785</name>
</gene>
<dbReference type="SUPFAM" id="SSF53448">
    <property type="entry name" value="Nucleotide-diphospho-sugar transferases"/>
    <property type="match status" value="1"/>
</dbReference>
<organism evidence="2 3">
    <name type="scientific">Sabulicella glaciei</name>
    <dbReference type="NCBI Taxonomy" id="2984948"/>
    <lineage>
        <taxon>Bacteria</taxon>
        <taxon>Pseudomonadati</taxon>
        <taxon>Pseudomonadota</taxon>
        <taxon>Alphaproteobacteria</taxon>
        <taxon>Acetobacterales</taxon>
        <taxon>Acetobacteraceae</taxon>
        <taxon>Sabulicella</taxon>
    </lineage>
</organism>
<dbReference type="Proteomes" id="UP001526430">
    <property type="component" value="Unassembled WGS sequence"/>
</dbReference>
<name>A0ABT3NXL8_9PROT</name>
<protein>
    <submittedName>
        <fullName evidence="2">Glycosyltransferase</fullName>
        <ecNumber evidence="2">2.4.-.-</ecNumber>
    </submittedName>
</protein>
<dbReference type="RefSeq" id="WP_301591038.1">
    <property type="nucleotide sequence ID" value="NZ_JAPFQI010000012.1"/>
</dbReference>
<feature type="domain" description="Glycosyltransferase 2-like" evidence="1">
    <location>
        <begin position="310"/>
        <end position="440"/>
    </location>
</feature>
<dbReference type="InterPro" id="IPR001173">
    <property type="entry name" value="Glyco_trans_2-like"/>
</dbReference>
<proteinExistence type="predicted"/>
<dbReference type="Pfam" id="PF00535">
    <property type="entry name" value="Glycos_transf_2"/>
    <property type="match status" value="1"/>
</dbReference>
<keyword evidence="3" id="KW-1185">Reference proteome</keyword>
<sequence>MNASPSLVEAQAFLEASRTLLLFGRDAAGIPAGRFEGALHGNLGRIALPVQGLPLRGGDRFAALLQLPPMPPQQIRALEVAPGRLVPFAPSCRALSPEEGLERARRALREAPAEARAAAEPLLPRRAFSGTDTLPRLAASAVHLAVDRAVRLGGKGMLLTGWLVDPGRQLAAMRVCTEAESHPVDLAAWAVIPRPDVREAAGAAFALDHDDWGFTAFVPLCPVPDETCWIEAELRDGEVGQRALAPVEGAGLPVIRQVLATPRAAPSRLAAVMAGTIGPAVEALNEARLQRPREATEIAYGALPEAPRVSVVVPLHGRVDFMEFQLALFSAAPDPEAELIYVLDDPRRRAETEALALSAHARFGLPFRLVLLEENWGFAPACNEGARRARGRHLCMLNSDVFPHPGEGMGFLAPLSARLDADPALGAIAPLLLFEDGTVQHQGMRFEAVRGLPPWPFPIHDRKARPAPEGAGLIAAPALTGACLVLRREDWDSLGGFDEGFVIGDFEDADLCLRLRERGLRCAVDPGPRLFHLERQSQEEGAGWRFHATLFNAWRHDRRWGAKVAP</sequence>
<evidence type="ECO:0000313" key="2">
    <source>
        <dbReference type="EMBL" id="MCW8086899.1"/>
    </source>
</evidence>
<accession>A0ABT3NXL8</accession>
<keyword evidence="2" id="KW-0328">Glycosyltransferase</keyword>
<dbReference type="PANTHER" id="PTHR43179:SF7">
    <property type="entry name" value="RHAMNOSYLTRANSFERASE WBBL"/>
    <property type="match status" value="1"/>
</dbReference>
<dbReference type="Gene3D" id="3.90.550.10">
    <property type="entry name" value="Spore Coat Polysaccharide Biosynthesis Protein SpsA, Chain A"/>
    <property type="match status" value="1"/>
</dbReference>
<dbReference type="EMBL" id="JAPFQI010000012">
    <property type="protein sequence ID" value="MCW8086899.1"/>
    <property type="molecule type" value="Genomic_DNA"/>
</dbReference>
<dbReference type="GO" id="GO:0016757">
    <property type="term" value="F:glycosyltransferase activity"/>
    <property type="evidence" value="ECO:0007669"/>
    <property type="project" value="UniProtKB-KW"/>
</dbReference>
<dbReference type="EC" id="2.4.-.-" evidence="2"/>
<evidence type="ECO:0000313" key="3">
    <source>
        <dbReference type="Proteomes" id="UP001526430"/>
    </source>
</evidence>
<dbReference type="InterPro" id="IPR029044">
    <property type="entry name" value="Nucleotide-diphossugar_trans"/>
</dbReference>
<dbReference type="PANTHER" id="PTHR43179">
    <property type="entry name" value="RHAMNOSYLTRANSFERASE WBBL"/>
    <property type="match status" value="1"/>
</dbReference>
<comment type="caution">
    <text evidence="2">The sequence shown here is derived from an EMBL/GenBank/DDBJ whole genome shotgun (WGS) entry which is preliminary data.</text>
</comment>